<sequence>MPPKQAAAERARIMEAAYRCLADSDGATASITDILSTAGLSTRAFYRHFDSKDGLLLAMFRRDADRLLAELREATSAAATPAEALRVMAHVMLRLTADPRRRRRVLVLTSAEARRARGYAAEHQRFVAAQEAAIAEILRAGRADGSFPWADPEGDARFIQAALGQAFMEQMTQTARLGPAEAADQVVGFALRALGAPAGRRD</sequence>
<evidence type="ECO:0000259" key="3">
    <source>
        <dbReference type="PROSITE" id="PS50977"/>
    </source>
</evidence>
<dbReference type="eggNOG" id="COG1309">
    <property type="taxonomic scope" value="Bacteria"/>
</dbReference>
<protein>
    <submittedName>
        <fullName evidence="4">Regulatory protein TetR</fullName>
    </submittedName>
</protein>
<proteinExistence type="predicted"/>
<dbReference type="Proteomes" id="UP000001918">
    <property type="component" value="Chromosome"/>
</dbReference>
<dbReference type="KEGG" id="tcu:Tcur_2807"/>
<evidence type="ECO:0000313" key="5">
    <source>
        <dbReference type="Proteomes" id="UP000001918"/>
    </source>
</evidence>
<dbReference type="SUPFAM" id="SSF48498">
    <property type="entry name" value="Tetracyclin repressor-like, C-terminal domain"/>
    <property type="match status" value="1"/>
</dbReference>
<feature type="DNA-binding region" description="H-T-H motif" evidence="2">
    <location>
        <begin position="30"/>
        <end position="49"/>
    </location>
</feature>
<keyword evidence="1 2" id="KW-0238">DNA-binding</keyword>
<dbReference type="GO" id="GO:0000976">
    <property type="term" value="F:transcription cis-regulatory region binding"/>
    <property type="evidence" value="ECO:0007669"/>
    <property type="project" value="TreeGrafter"/>
</dbReference>
<keyword evidence="5" id="KW-1185">Reference proteome</keyword>
<dbReference type="Gene3D" id="1.10.357.10">
    <property type="entry name" value="Tetracycline Repressor, domain 2"/>
    <property type="match status" value="1"/>
</dbReference>
<evidence type="ECO:0000313" key="4">
    <source>
        <dbReference type="EMBL" id="ACY98352.1"/>
    </source>
</evidence>
<dbReference type="InterPro" id="IPR009057">
    <property type="entry name" value="Homeodomain-like_sf"/>
</dbReference>
<dbReference type="Pfam" id="PF00440">
    <property type="entry name" value="TetR_N"/>
    <property type="match status" value="1"/>
</dbReference>
<dbReference type="PANTHER" id="PTHR30055">
    <property type="entry name" value="HTH-TYPE TRANSCRIPTIONAL REGULATOR RUTR"/>
    <property type="match status" value="1"/>
</dbReference>
<dbReference type="InterPro" id="IPR001647">
    <property type="entry name" value="HTH_TetR"/>
</dbReference>
<accession>D1A6U8</accession>
<organism evidence="4 5">
    <name type="scientific">Thermomonospora curvata (strain ATCC 19995 / DSM 43183 / JCM 3096 / KCTC 9072 / NBRC 15933 / NCIMB 10081 / Henssen B9)</name>
    <dbReference type="NCBI Taxonomy" id="471852"/>
    <lineage>
        <taxon>Bacteria</taxon>
        <taxon>Bacillati</taxon>
        <taxon>Actinomycetota</taxon>
        <taxon>Actinomycetes</taxon>
        <taxon>Streptosporangiales</taxon>
        <taxon>Thermomonosporaceae</taxon>
        <taxon>Thermomonospora</taxon>
    </lineage>
</organism>
<dbReference type="SUPFAM" id="SSF46689">
    <property type="entry name" value="Homeodomain-like"/>
    <property type="match status" value="1"/>
</dbReference>
<dbReference type="GO" id="GO:0003700">
    <property type="term" value="F:DNA-binding transcription factor activity"/>
    <property type="evidence" value="ECO:0007669"/>
    <property type="project" value="TreeGrafter"/>
</dbReference>
<dbReference type="PROSITE" id="PS50977">
    <property type="entry name" value="HTH_TETR_2"/>
    <property type="match status" value="1"/>
</dbReference>
<dbReference type="Gene3D" id="1.10.10.60">
    <property type="entry name" value="Homeodomain-like"/>
    <property type="match status" value="1"/>
</dbReference>
<dbReference type="EMBL" id="CP001738">
    <property type="protein sequence ID" value="ACY98352.1"/>
    <property type="molecule type" value="Genomic_DNA"/>
</dbReference>
<dbReference type="AlphaFoldDB" id="D1A6U8"/>
<dbReference type="STRING" id="471852.Tcur_2807"/>
<dbReference type="HOGENOM" id="CLU_096398_0_0_11"/>
<evidence type="ECO:0000256" key="2">
    <source>
        <dbReference type="PROSITE-ProRule" id="PRU00335"/>
    </source>
</evidence>
<name>D1A6U8_THECD</name>
<evidence type="ECO:0000256" key="1">
    <source>
        <dbReference type="ARBA" id="ARBA00023125"/>
    </source>
</evidence>
<dbReference type="InterPro" id="IPR050109">
    <property type="entry name" value="HTH-type_TetR-like_transc_reg"/>
</dbReference>
<dbReference type="InterPro" id="IPR036271">
    <property type="entry name" value="Tet_transcr_reg_TetR-rel_C_sf"/>
</dbReference>
<dbReference type="PANTHER" id="PTHR30055:SF226">
    <property type="entry name" value="HTH-TYPE TRANSCRIPTIONAL REGULATOR PKSA"/>
    <property type="match status" value="1"/>
</dbReference>
<reference evidence="4 5" key="1">
    <citation type="journal article" date="2011" name="Stand. Genomic Sci.">
        <title>Complete genome sequence of Thermomonospora curvata type strain (B9).</title>
        <authorList>
            <person name="Chertkov O."/>
            <person name="Sikorski J."/>
            <person name="Nolan M."/>
            <person name="Lapidus A."/>
            <person name="Lucas S."/>
            <person name="Del Rio T.G."/>
            <person name="Tice H."/>
            <person name="Cheng J.F."/>
            <person name="Goodwin L."/>
            <person name="Pitluck S."/>
            <person name="Liolios K."/>
            <person name="Ivanova N."/>
            <person name="Mavromatis K."/>
            <person name="Mikhailova N."/>
            <person name="Ovchinnikova G."/>
            <person name="Pati A."/>
            <person name="Chen A."/>
            <person name="Palaniappan K."/>
            <person name="Djao O.D."/>
            <person name="Land M."/>
            <person name="Hauser L."/>
            <person name="Chang Y.J."/>
            <person name="Jeffries C.D."/>
            <person name="Brettin T."/>
            <person name="Han C."/>
            <person name="Detter J.C."/>
            <person name="Rohde M."/>
            <person name="Goker M."/>
            <person name="Woyke T."/>
            <person name="Bristow J."/>
            <person name="Eisen J.A."/>
            <person name="Markowitz V."/>
            <person name="Hugenholtz P."/>
            <person name="Klenk H.P."/>
            <person name="Kyrpides N.C."/>
        </authorList>
    </citation>
    <scope>NUCLEOTIDE SEQUENCE [LARGE SCALE GENOMIC DNA]</scope>
    <source>
        <strain evidence="5">ATCC 19995 / DSM 43183 / JCM 3096 / KCTC 9072 / NBRC 15933 / NCIMB 10081 / Henssen B9</strain>
    </source>
</reference>
<feature type="domain" description="HTH tetR-type" evidence="3">
    <location>
        <begin position="7"/>
        <end position="67"/>
    </location>
</feature>
<gene>
    <name evidence="4" type="ordered locus">Tcur_2807</name>
</gene>